<keyword evidence="12 19" id="KW-0456">Lyase</keyword>
<feature type="domain" description="Arginine decarboxylase helical bundle" evidence="17">
    <location>
        <begin position="362"/>
        <end position="444"/>
    </location>
</feature>
<keyword evidence="7" id="KW-0210">Decarboxylase</keyword>
<feature type="modified residue" description="N6-(pyridoxal phosphate)lysine" evidence="14">
    <location>
        <position position="99"/>
    </location>
</feature>
<feature type="domain" description="Orn/DAP/Arg decarboxylase 2 N-terminal" evidence="16">
    <location>
        <begin position="85"/>
        <end position="337"/>
    </location>
</feature>
<comment type="caution">
    <text evidence="19">The sequence shown here is derived from an EMBL/GenBank/DDBJ whole genome shotgun (WGS) entry which is preliminary data.</text>
</comment>
<keyword evidence="11" id="KW-0620">Polyamine biosynthesis</keyword>
<keyword evidence="8" id="KW-0460">Magnesium</keyword>
<dbReference type="Pfam" id="PF02784">
    <property type="entry name" value="Orn_Arg_deC_N"/>
    <property type="match status" value="1"/>
</dbReference>
<dbReference type="PRINTS" id="PR01180">
    <property type="entry name" value="ARGDCRBXLASE"/>
</dbReference>
<dbReference type="PANTHER" id="PTHR43295:SF9">
    <property type="entry name" value="BIOSYNTHETIC ARGININE DECARBOXYLASE"/>
    <property type="match status" value="1"/>
</dbReference>
<evidence type="ECO:0000256" key="9">
    <source>
        <dbReference type="ARBA" id="ARBA00022898"/>
    </source>
</evidence>
<evidence type="ECO:0000256" key="4">
    <source>
        <dbReference type="ARBA" id="ARBA00008357"/>
    </source>
</evidence>
<evidence type="ECO:0000256" key="14">
    <source>
        <dbReference type="PIRSR" id="PIRSR001336-50"/>
    </source>
</evidence>
<dbReference type="RefSeq" id="WP_083560861.1">
    <property type="nucleotide sequence ID" value="NZ_AQQV01000001.1"/>
</dbReference>
<protein>
    <recommendedName>
        <fullName evidence="5 13">Arginine decarboxylase</fullName>
        <ecNumber evidence="5 13">4.1.1.19</ecNumber>
    </recommendedName>
</protein>
<dbReference type="GO" id="GO:0006527">
    <property type="term" value="P:L-arginine catabolic process"/>
    <property type="evidence" value="ECO:0007669"/>
    <property type="project" value="InterPro"/>
</dbReference>
<evidence type="ECO:0000256" key="12">
    <source>
        <dbReference type="ARBA" id="ARBA00023239"/>
    </source>
</evidence>
<evidence type="ECO:0000259" key="17">
    <source>
        <dbReference type="Pfam" id="PF17810"/>
    </source>
</evidence>
<dbReference type="InterPro" id="IPR029066">
    <property type="entry name" value="PLP-binding_barrel"/>
</dbReference>
<organism evidence="19 20">
    <name type="scientific">Oceanococcus atlanticus</name>
    <dbReference type="NCBI Taxonomy" id="1317117"/>
    <lineage>
        <taxon>Bacteria</taxon>
        <taxon>Pseudomonadati</taxon>
        <taxon>Pseudomonadota</taxon>
        <taxon>Gammaproteobacteria</taxon>
        <taxon>Chromatiales</taxon>
        <taxon>Oceanococcaceae</taxon>
        <taxon>Oceanococcus</taxon>
    </lineage>
</organism>
<dbReference type="PROSITE" id="PS00879">
    <property type="entry name" value="ODR_DC_2_2"/>
    <property type="match status" value="1"/>
</dbReference>
<keyword evidence="10" id="KW-0745">Spermidine biosynthesis</keyword>
<dbReference type="SUPFAM" id="SSF50621">
    <property type="entry name" value="Alanine racemase C-terminal domain-like"/>
    <property type="match status" value="1"/>
</dbReference>
<dbReference type="SUPFAM" id="SSF51419">
    <property type="entry name" value="PLP-binding barrel"/>
    <property type="match status" value="1"/>
</dbReference>
<gene>
    <name evidence="19" type="ORF">ATO7_06975</name>
</gene>
<dbReference type="GO" id="GO:0033388">
    <property type="term" value="P:putrescine biosynthetic process from arginine"/>
    <property type="evidence" value="ECO:0007669"/>
    <property type="project" value="TreeGrafter"/>
</dbReference>
<evidence type="ECO:0000256" key="11">
    <source>
        <dbReference type="ARBA" id="ARBA00023115"/>
    </source>
</evidence>
<evidence type="ECO:0000256" key="3">
    <source>
        <dbReference type="ARBA" id="ARBA00002257"/>
    </source>
</evidence>
<dbReference type="InterPro" id="IPR040634">
    <property type="entry name" value="Arg_decarb_HB"/>
</dbReference>
<dbReference type="InterPro" id="IPR022644">
    <property type="entry name" value="De-COase2_N"/>
</dbReference>
<dbReference type="Pfam" id="PF17810">
    <property type="entry name" value="Arg_decarb_HB"/>
    <property type="match status" value="1"/>
</dbReference>
<dbReference type="GO" id="GO:0008295">
    <property type="term" value="P:spermidine biosynthetic process"/>
    <property type="evidence" value="ECO:0007669"/>
    <property type="project" value="UniProtKB-UniRule"/>
</dbReference>
<comment type="similarity">
    <text evidence="4">Belongs to the Orn/Lys/Arg decarboxylase class-II family. SpeA subfamily.</text>
</comment>
<dbReference type="Gene3D" id="3.20.20.10">
    <property type="entry name" value="Alanine racemase"/>
    <property type="match status" value="1"/>
</dbReference>
<dbReference type="Proteomes" id="UP000192342">
    <property type="component" value="Unassembled WGS sequence"/>
</dbReference>
<evidence type="ECO:0000256" key="10">
    <source>
        <dbReference type="ARBA" id="ARBA00023066"/>
    </source>
</evidence>
<dbReference type="PROSITE" id="PS00878">
    <property type="entry name" value="ODR_DC_2_1"/>
    <property type="match status" value="1"/>
</dbReference>
<proteinExistence type="inferred from homology"/>
<dbReference type="OrthoDB" id="9802658at2"/>
<accession>A0A1Y1SIV6</accession>
<dbReference type="PANTHER" id="PTHR43295">
    <property type="entry name" value="ARGININE DECARBOXYLASE"/>
    <property type="match status" value="1"/>
</dbReference>
<dbReference type="PRINTS" id="PR01179">
    <property type="entry name" value="ODADCRBXLASE"/>
</dbReference>
<evidence type="ECO:0000256" key="7">
    <source>
        <dbReference type="ARBA" id="ARBA00022793"/>
    </source>
</evidence>
<sequence length="622" mass="68242">MRGTGFSAADAARLYNVTHWSSGYFSVGSEGDLCVTAGDHKIALREILERGDGAPLRVPTLLRFSHILRDRVARLQGAFDQAIAAAEYPARYTPVYPIKVNQQADVVREILRGGEIGLEAGSKPELLAVLGLLPAGRPVVCNGYKDREYIRLALIGQQLGHRVTMVLEKLSEIDHIVSESQASGLNPDLGLRVRLASISAGHWQNTGGEKSKFGLSAQQVSDAVTQLRGHGMLEHLHLLHFHLGSQVANLRDIRRGLREAARYFVELRRAGAPIDTIDVGGGLGVDYEGTRSRSYCSMNYTMADYARAVVDAFADAARQAGEPCPHIISESGRALTAHHAVLITNVIDAERAHVPALMEPAEDDPAALHELWQLHQHGDDIPPLETLADADTLLEQLLAAFGLGELSLDQRAAAENLHRAISALCMQRLDSGVRAHRETLDELQQRFADKLFCNFSVFQSVPDVWAIEQVFPIMPISRLNERPDRRAVIRDLTCDSDGRIDHYVDRDGVDSSLPVHSPREGQDYLLGFFMVGAYQEILGDMHNLFGDTDAVNVHINADGHWSLGEIERGDRVDELLDYVHLSAAELIQHYQDKLAAAQLDGPAREAALGALKSGLSGYTYLA</sequence>
<feature type="domain" description="Arginine decarboxylase C-terminal helical" evidence="18">
    <location>
        <begin position="572"/>
        <end position="621"/>
    </location>
</feature>
<evidence type="ECO:0000256" key="1">
    <source>
        <dbReference type="ARBA" id="ARBA00001933"/>
    </source>
</evidence>
<evidence type="ECO:0000313" key="20">
    <source>
        <dbReference type="Proteomes" id="UP000192342"/>
    </source>
</evidence>
<dbReference type="Gene3D" id="1.20.58.930">
    <property type="match status" value="1"/>
</dbReference>
<dbReference type="InterPro" id="IPR002985">
    <property type="entry name" value="Arg_decrbxlase"/>
</dbReference>
<evidence type="ECO:0000256" key="8">
    <source>
        <dbReference type="ARBA" id="ARBA00022842"/>
    </source>
</evidence>
<comment type="function">
    <text evidence="3">Catalyzes the biosynthesis of agmatine from arginine.</text>
</comment>
<dbReference type="CDD" id="cd06830">
    <property type="entry name" value="PLPDE_III_ADC"/>
    <property type="match status" value="1"/>
</dbReference>
<keyword evidence="20" id="KW-1185">Reference proteome</keyword>
<dbReference type="InterPro" id="IPR022653">
    <property type="entry name" value="De-COase2_pyr-phos_BS"/>
</dbReference>
<dbReference type="AlphaFoldDB" id="A0A1Y1SIV6"/>
<evidence type="ECO:0000256" key="15">
    <source>
        <dbReference type="PIRSR" id="PIRSR600183-50"/>
    </source>
</evidence>
<dbReference type="InterPro" id="IPR009006">
    <property type="entry name" value="Ala_racemase/Decarboxylase_C"/>
</dbReference>
<dbReference type="InterPro" id="IPR000183">
    <property type="entry name" value="Orn/DAP/Arg_de-COase"/>
</dbReference>
<dbReference type="STRING" id="1317117.ATO7_06975"/>
<dbReference type="Gene3D" id="2.40.37.10">
    <property type="entry name" value="Lyase, Ornithine Decarboxylase, Chain A, domain 1"/>
    <property type="match status" value="1"/>
</dbReference>
<dbReference type="Pfam" id="PF17944">
    <property type="entry name" value="Arg_decarbox_C"/>
    <property type="match status" value="1"/>
</dbReference>
<evidence type="ECO:0000313" key="19">
    <source>
        <dbReference type="EMBL" id="ORE89604.1"/>
    </source>
</evidence>
<dbReference type="EC" id="4.1.1.19" evidence="5 13"/>
<evidence type="ECO:0000256" key="6">
    <source>
        <dbReference type="ARBA" id="ARBA00022723"/>
    </source>
</evidence>
<dbReference type="GO" id="GO:0008792">
    <property type="term" value="F:arginine decarboxylase activity"/>
    <property type="evidence" value="ECO:0007669"/>
    <property type="project" value="UniProtKB-UniRule"/>
</dbReference>
<dbReference type="GO" id="GO:0046872">
    <property type="term" value="F:metal ion binding"/>
    <property type="evidence" value="ECO:0007669"/>
    <property type="project" value="UniProtKB-KW"/>
</dbReference>
<dbReference type="InterPro" id="IPR041128">
    <property type="entry name" value="Arg_decarbox_C"/>
</dbReference>
<dbReference type="EMBL" id="AQQV01000001">
    <property type="protein sequence ID" value="ORE89604.1"/>
    <property type="molecule type" value="Genomic_DNA"/>
</dbReference>
<dbReference type="PIRSF" id="PIRSF001336">
    <property type="entry name" value="Arg_decrbxlase"/>
    <property type="match status" value="1"/>
</dbReference>
<evidence type="ECO:0000256" key="2">
    <source>
        <dbReference type="ARBA" id="ARBA00001946"/>
    </source>
</evidence>
<dbReference type="NCBIfam" id="NF003763">
    <property type="entry name" value="PRK05354.1"/>
    <property type="match status" value="1"/>
</dbReference>
<reference evidence="19 20" key="1">
    <citation type="submission" date="2013-04" db="EMBL/GenBank/DDBJ databases">
        <title>Oceanococcus atlanticus 22II-S10r2 Genome Sequencing.</title>
        <authorList>
            <person name="Lai Q."/>
            <person name="Li G."/>
            <person name="Shao Z."/>
        </authorList>
    </citation>
    <scope>NUCLEOTIDE SEQUENCE [LARGE SCALE GENOMIC DNA]</scope>
    <source>
        <strain evidence="19 20">22II-S10r2</strain>
    </source>
</reference>
<comment type="cofactor">
    <cofactor evidence="2">
        <name>Mg(2+)</name>
        <dbReference type="ChEBI" id="CHEBI:18420"/>
    </cofactor>
</comment>
<feature type="active site" description="Proton donor" evidence="15">
    <location>
        <position position="494"/>
    </location>
</feature>
<evidence type="ECO:0000259" key="18">
    <source>
        <dbReference type="Pfam" id="PF17944"/>
    </source>
</evidence>
<keyword evidence="9 14" id="KW-0663">Pyridoxal phosphate</keyword>
<dbReference type="NCBIfam" id="TIGR01273">
    <property type="entry name" value="speA"/>
    <property type="match status" value="1"/>
</dbReference>
<dbReference type="Gene3D" id="1.10.287.3440">
    <property type="match status" value="1"/>
</dbReference>
<evidence type="ECO:0000256" key="13">
    <source>
        <dbReference type="NCBIfam" id="TIGR01273"/>
    </source>
</evidence>
<evidence type="ECO:0000256" key="5">
    <source>
        <dbReference type="ARBA" id="ARBA00012426"/>
    </source>
</evidence>
<name>A0A1Y1SIV6_9GAMM</name>
<keyword evidence="6" id="KW-0479">Metal-binding</keyword>
<comment type="cofactor">
    <cofactor evidence="1 14">
        <name>pyridoxal 5'-phosphate</name>
        <dbReference type="ChEBI" id="CHEBI:597326"/>
    </cofactor>
</comment>
<evidence type="ECO:0000259" key="16">
    <source>
        <dbReference type="Pfam" id="PF02784"/>
    </source>
</evidence>
<dbReference type="InterPro" id="IPR022657">
    <property type="entry name" value="De-COase2_CS"/>
</dbReference>